<dbReference type="GeneID" id="69024071"/>
<reference evidence="2" key="1">
    <citation type="journal article" date="2015" name="PLoS Genet.">
        <title>The dynamic genome and transcriptome of the human fungal pathogen Blastomyces and close relative Emmonsia.</title>
        <authorList>
            <person name="Munoz J.F."/>
            <person name="Gauthier G.M."/>
            <person name="Desjardins C.A."/>
            <person name="Gallo J.E."/>
            <person name="Holder J."/>
            <person name="Sullivan T.D."/>
            <person name="Marty A.J."/>
            <person name="Carmen J.C."/>
            <person name="Chen Z."/>
            <person name="Ding L."/>
            <person name="Gujja S."/>
            <person name="Magrini V."/>
            <person name="Misas E."/>
            <person name="Mitreva M."/>
            <person name="Priest M."/>
            <person name="Saif S."/>
            <person name="Whiston E.A."/>
            <person name="Young S."/>
            <person name="Zeng Q."/>
            <person name="Goldman W.E."/>
            <person name="Mardis E.R."/>
            <person name="Taylor J.W."/>
            <person name="McEwen J.G."/>
            <person name="Clay O.K."/>
            <person name="Klein B.S."/>
            <person name="Cuomo C.A."/>
        </authorList>
    </citation>
    <scope>NUCLEOTIDE SEQUENCE [LARGE SCALE GENOMIC DNA]</scope>
    <source>
        <strain evidence="2">ER-3 / ATCC MYA-2586</strain>
    </source>
</reference>
<protein>
    <submittedName>
        <fullName evidence="1">F-box domain-containing protein</fullName>
    </submittedName>
</protein>
<accession>A0ABP2ERP1</accession>
<gene>
    <name evidence="1" type="ORF">BDCG_01486</name>
</gene>
<evidence type="ECO:0000313" key="1">
    <source>
        <dbReference type="EMBL" id="EEQ86366.1"/>
    </source>
</evidence>
<organism evidence="1 2">
    <name type="scientific">Ajellomyces dermatitidis (strain ER-3 / ATCC MYA-2586)</name>
    <name type="common">Blastomyces dermatitidis</name>
    <dbReference type="NCBI Taxonomy" id="559297"/>
    <lineage>
        <taxon>Eukaryota</taxon>
        <taxon>Fungi</taxon>
        <taxon>Dikarya</taxon>
        <taxon>Ascomycota</taxon>
        <taxon>Pezizomycotina</taxon>
        <taxon>Eurotiomycetes</taxon>
        <taxon>Eurotiomycetidae</taxon>
        <taxon>Onygenales</taxon>
        <taxon>Ajellomycetaceae</taxon>
        <taxon>Blastomyces</taxon>
    </lineage>
</organism>
<evidence type="ECO:0000313" key="2">
    <source>
        <dbReference type="Proteomes" id="UP000002039"/>
    </source>
</evidence>
<dbReference type="EMBL" id="EQ999974">
    <property type="protein sequence ID" value="EEQ86366.1"/>
    <property type="molecule type" value="Genomic_DNA"/>
</dbReference>
<dbReference type="RefSeq" id="XP_045273932.1">
    <property type="nucleotide sequence ID" value="XM_045416995.1"/>
</dbReference>
<dbReference type="Proteomes" id="UP000002039">
    <property type="component" value="Unassembled WGS sequence"/>
</dbReference>
<sequence>MFPWAPLSDRDRFYSSHNGTRYVLYTWQPNRSLYTADEDAPIESLFVWDMPEPSDYRASIDPSSLHKPSSSGPFVVAKFNLRDLDFYSVRQRGAPKMIRLDIDSETNVLDITESINPEYQIELSNMPDVQVTSIPFLSHGPVWRRHLELRIPPYRGNTSMYNRSIRGPYF</sequence>
<name>A0ABP2ERP1_AJEDR</name>
<proteinExistence type="predicted"/>
<keyword evidence="2" id="KW-1185">Reference proteome</keyword>